<protein>
    <submittedName>
        <fullName evidence="3">Uncharacterized protein</fullName>
    </submittedName>
</protein>
<feature type="region of interest" description="Disordered" evidence="1">
    <location>
        <begin position="62"/>
        <end position="81"/>
    </location>
</feature>
<evidence type="ECO:0000313" key="3">
    <source>
        <dbReference type="EMBL" id="EIE21566.1"/>
    </source>
</evidence>
<dbReference type="OrthoDB" id="510752at2759"/>
<dbReference type="EMBL" id="AGSI01000012">
    <property type="protein sequence ID" value="EIE21566.1"/>
    <property type="molecule type" value="Genomic_DNA"/>
</dbReference>
<comment type="caution">
    <text evidence="3">The sequence shown here is derived from an EMBL/GenBank/DDBJ whole genome shotgun (WGS) entry which is preliminary data.</text>
</comment>
<keyword evidence="2" id="KW-0472">Membrane</keyword>
<evidence type="ECO:0000256" key="1">
    <source>
        <dbReference type="SAM" id="MobiDB-lite"/>
    </source>
</evidence>
<reference evidence="3 4" key="1">
    <citation type="journal article" date="2012" name="Genome Biol.">
        <title>The genome of the polar eukaryotic microalga coccomyxa subellipsoidea reveals traits of cold adaptation.</title>
        <authorList>
            <person name="Blanc G."/>
            <person name="Agarkova I."/>
            <person name="Grimwood J."/>
            <person name="Kuo A."/>
            <person name="Brueggeman A."/>
            <person name="Dunigan D."/>
            <person name="Gurnon J."/>
            <person name="Ladunga I."/>
            <person name="Lindquist E."/>
            <person name="Lucas S."/>
            <person name="Pangilinan J."/>
            <person name="Proschold T."/>
            <person name="Salamov A."/>
            <person name="Schmutz J."/>
            <person name="Weeks D."/>
            <person name="Yamada T."/>
            <person name="Claverie J.M."/>
            <person name="Grigoriev I."/>
            <person name="Van Etten J."/>
            <person name="Lomsadze A."/>
            <person name="Borodovsky M."/>
        </authorList>
    </citation>
    <scope>NUCLEOTIDE SEQUENCE [LARGE SCALE GENOMIC DNA]</scope>
    <source>
        <strain evidence="3 4">C-169</strain>
    </source>
</reference>
<gene>
    <name evidence="3" type="ORF">COCSUDRAFT_56779</name>
</gene>
<name>I0YT47_COCSC</name>
<proteinExistence type="predicted"/>
<dbReference type="AlphaFoldDB" id="I0YT47"/>
<dbReference type="KEGG" id="csl:COCSUDRAFT_56779"/>
<keyword evidence="2" id="KW-1133">Transmembrane helix</keyword>
<keyword evidence="2" id="KW-0812">Transmembrane</keyword>
<accession>I0YT47</accession>
<feature type="transmembrane region" description="Helical" evidence="2">
    <location>
        <begin position="20"/>
        <end position="43"/>
    </location>
</feature>
<keyword evidence="4" id="KW-1185">Reference proteome</keyword>
<organism evidence="3 4">
    <name type="scientific">Coccomyxa subellipsoidea (strain C-169)</name>
    <name type="common">Green microalga</name>
    <dbReference type="NCBI Taxonomy" id="574566"/>
    <lineage>
        <taxon>Eukaryota</taxon>
        <taxon>Viridiplantae</taxon>
        <taxon>Chlorophyta</taxon>
        <taxon>core chlorophytes</taxon>
        <taxon>Trebouxiophyceae</taxon>
        <taxon>Trebouxiophyceae incertae sedis</taxon>
        <taxon>Coccomyxaceae</taxon>
        <taxon>Coccomyxa</taxon>
        <taxon>Coccomyxa subellipsoidea</taxon>
    </lineage>
</organism>
<evidence type="ECO:0000256" key="2">
    <source>
        <dbReference type="SAM" id="Phobius"/>
    </source>
</evidence>
<sequence length="81" mass="8848">MGTFFAAGYVGMSYLSKDPLHHIVGGLGGLVFAMLMETVLLIIRTNIPPALPVEEMLRKKPLQKGVAPVGQQERAEAKKER</sequence>
<dbReference type="Proteomes" id="UP000007264">
    <property type="component" value="Unassembled WGS sequence"/>
</dbReference>
<dbReference type="RefSeq" id="XP_005646110.1">
    <property type="nucleotide sequence ID" value="XM_005646053.1"/>
</dbReference>
<dbReference type="GeneID" id="17039704"/>
<evidence type="ECO:0000313" key="4">
    <source>
        <dbReference type="Proteomes" id="UP000007264"/>
    </source>
</evidence>